<dbReference type="Gene3D" id="3.10.580.10">
    <property type="entry name" value="CBS-domain"/>
    <property type="match status" value="1"/>
</dbReference>
<dbReference type="InterPro" id="IPR000644">
    <property type="entry name" value="CBS_dom"/>
</dbReference>
<gene>
    <name evidence="4" type="ORF">C41B8_10520</name>
</gene>
<dbReference type="STRING" id="1304275.C41B8_10520"/>
<evidence type="ECO:0000256" key="2">
    <source>
        <dbReference type="PROSITE-ProRule" id="PRU00703"/>
    </source>
</evidence>
<dbReference type="EMBL" id="APNK01000014">
    <property type="protein sequence ID" value="KEZ77288.1"/>
    <property type="molecule type" value="Genomic_DNA"/>
</dbReference>
<dbReference type="RefSeq" id="WP_037337652.1">
    <property type="nucleotide sequence ID" value="NZ_APNK01000014.1"/>
</dbReference>
<reference evidence="4 5" key="1">
    <citation type="submission" date="2013-03" db="EMBL/GenBank/DDBJ databases">
        <title>Salinisphaera hydrothermalis C41B8 Genome Sequencing.</title>
        <authorList>
            <person name="Li C."/>
            <person name="Lai Q."/>
            <person name="Shao Z."/>
        </authorList>
    </citation>
    <scope>NUCLEOTIDE SEQUENCE [LARGE SCALE GENOMIC DNA]</scope>
    <source>
        <strain evidence="4 5">C41B8</strain>
    </source>
</reference>
<dbReference type="SUPFAM" id="SSF54631">
    <property type="entry name" value="CBS-domain pair"/>
    <property type="match status" value="1"/>
</dbReference>
<feature type="domain" description="CBS" evidence="3">
    <location>
        <begin position="88"/>
        <end position="145"/>
    </location>
</feature>
<organism evidence="4 5">
    <name type="scientific">Salinisphaera hydrothermalis (strain C41B8)</name>
    <dbReference type="NCBI Taxonomy" id="1304275"/>
    <lineage>
        <taxon>Bacteria</taxon>
        <taxon>Pseudomonadati</taxon>
        <taxon>Pseudomonadota</taxon>
        <taxon>Gammaproteobacteria</taxon>
        <taxon>Salinisphaerales</taxon>
        <taxon>Salinisphaeraceae</taxon>
        <taxon>Salinisphaera</taxon>
    </lineage>
</organism>
<protein>
    <submittedName>
        <fullName evidence="4">CBS domain-containing membrane protein</fullName>
    </submittedName>
</protein>
<dbReference type="eggNOG" id="COG3448">
    <property type="taxonomic scope" value="Bacteria"/>
</dbReference>
<proteinExistence type="predicted"/>
<dbReference type="Pfam" id="PF00571">
    <property type="entry name" value="CBS"/>
    <property type="match status" value="2"/>
</dbReference>
<evidence type="ECO:0000313" key="4">
    <source>
        <dbReference type="EMBL" id="KEZ77288.1"/>
    </source>
</evidence>
<dbReference type="PROSITE" id="PS51371">
    <property type="entry name" value="CBS"/>
    <property type="match status" value="2"/>
</dbReference>
<dbReference type="SMART" id="SM00116">
    <property type="entry name" value="CBS"/>
    <property type="match status" value="2"/>
</dbReference>
<dbReference type="Proteomes" id="UP000028302">
    <property type="component" value="Unassembled WGS sequence"/>
</dbReference>
<feature type="domain" description="CBS" evidence="3">
    <location>
        <begin position="13"/>
        <end position="69"/>
    </location>
</feature>
<keyword evidence="5" id="KW-1185">Reference proteome</keyword>
<dbReference type="InterPro" id="IPR051257">
    <property type="entry name" value="Diverse_CBS-Domain"/>
</dbReference>
<dbReference type="InterPro" id="IPR046342">
    <property type="entry name" value="CBS_dom_sf"/>
</dbReference>
<comment type="caution">
    <text evidence="4">The sequence shown here is derived from an EMBL/GenBank/DDBJ whole genome shotgun (WGS) entry which is preliminary data.</text>
</comment>
<sequence length="147" mass="16444">MSAPTYARVADIMTREVITLGRHDTLCDARRLMGEHQIRNVPVLDENRRLVGLVNQKIILREALRLTDAHGYEQLDDRMAEIPVFEVLDADFKTLSGDTSLADAGRLLLEHRQASLPVVDHDALVGILSVVDYVRMAIDLLEDDQAG</sequence>
<dbReference type="AlphaFoldDB" id="A0A084IKQ4"/>
<evidence type="ECO:0000313" key="5">
    <source>
        <dbReference type="Proteomes" id="UP000028302"/>
    </source>
</evidence>
<dbReference type="PANTHER" id="PTHR43080:SF29">
    <property type="entry name" value="OS02G0818000 PROTEIN"/>
    <property type="match status" value="1"/>
</dbReference>
<evidence type="ECO:0000259" key="3">
    <source>
        <dbReference type="PROSITE" id="PS51371"/>
    </source>
</evidence>
<accession>A0A084IKQ4</accession>
<dbReference type="PANTHER" id="PTHR43080">
    <property type="entry name" value="CBS DOMAIN-CONTAINING PROTEIN CBSX3, MITOCHONDRIAL"/>
    <property type="match status" value="1"/>
</dbReference>
<evidence type="ECO:0000256" key="1">
    <source>
        <dbReference type="ARBA" id="ARBA00023122"/>
    </source>
</evidence>
<name>A0A084IKQ4_SALHC</name>
<keyword evidence="1 2" id="KW-0129">CBS domain</keyword>